<keyword evidence="6" id="KW-0808">Transferase</keyword>
<dbReference type="SMART" id="SM00388">
    <property type="entry name" value="HisKA"/>
    <property type="match status" value="1"/>
</dbReference>
<comment type="subcellular location">
    <subcellularLocation>
        <location evidence="2">Cell membrane</location>
        <topology evidence="2">Multi-pass membrane protein</topology>
    </subcellularLocation>
</comment>
<evidence type="ECO:0000256" key="5">
    <source>
        <dbReference type="ARBA" id="ARBA00022553"/>
    </source>
</evidence>
<dbReference type="Proteomes" id="UP000295325">
    <property type="component" value="Unassembled WGS sequence"/>
</dbReference>
<dbReference type="SMART" id="SM00304">
    <property type="entry name" value="HAMP"/>
    <property type="match status" value="1"/>
</dbReference>
<dbReference type="PROSITE" id="PS50109">
    <property type="entry name" value="HIS_KIN"/>
    <property type="match status" value="1"/>
</dbReference>
<evidence type="ECO:0000256" key="14">
    <source>
        <dbReference type="SAM" id="Phobius"/>
    </source>
</evidence>
<evidence type="ECO:0000256" key="4">
    <source>
        <dbReference type="ARBA" id="ARBA00022475"/>
    </source>
</evidence>
<dbReference type="InterPro" id="IPR050398">
    <property type="entry name" value="HssS/ArlS-like"/>
</dbReference>
<evidence type="ECO:0000256" key="13">
    <source>
        <dbReference type="ARBA" id="ARBA00023136"/>
    </source>
</evidence>
<evidence type="ECO:0000259" key="16">
    <source>
        <dbReference type="PROSITE" id="PS50885"/>
    </source>
</evidence>
<dbReference type="SMART" id="SM00387">
    <property type="entry name" value="HATPase_c"/>
    <property type="match status" value="1"/>
</dbReference>
<reference evidence="17 18" key="1">
    <citation type="submission" date="2019-03" db="EMBL/GenBank/DDBJ databases">
        <title>Genomic Encyclopedia of Type Strains, Phase IV (KMG-IV): sequencing the most valuable type-strain genomes for metagenomic binning, comparative biology and taxonomic classification.</title>
        <authorList>
            <person name="Goeker M."/>
        </authorList>
    </citation>
    <scope>NUCLEOTIDE SEQUENCE [LARGE SCALE GENOMIC DNA]</scope>
    <source>
        <strain evidence="17 18">DSM 24455</strain>
    </source>
</reference>
<dbReference type="Pfam" id="PF02518">
    <property type="entry name" value="HATPase_c"/>
    <property type="match status" value="1"/>
</dbReference>
<proteinExistence type="predicted"/>
<dbReference type="InterPro" id="IPR036097">
    <property type="entry name" value="HisK_dim/P_sf"/>
</dbReference>
<dbReference type="PANTHER" id="PTHR45528">
    <property type="entry name" value="SENSOR HISTIDINE KINASE CPXA"/>
    <property type="match status" value="1"/>
</dbReference>
<keyword evidence="18" id="KW-1185">Reference proteome</keyword>
<accession>A0A4R7KP41</accession>
<dbReference type="CDD" id="cd06225">
    <property type="entry name" value="HAMP"/>
    <property type="match status" value="1"/>
</dbReference>
<feature type="transmembrane region" description="Helical" evidence="14">
    <location>
        <begin position="166"/>
        <end position="185"/>
    </location>
</feature>
<dbReference type="Pfam" id="PF00512">
    <property type="entry name" value="HisKA"/>
    <property type="match status" value="1"/>
</dbReference>
<dbReference type="SUPFAM" id="SSF47384">
    <property type="entry name" value="Homodimeric domain of signal transducing histidine kinase"/>
    <property type="match status" value="1"/>
</dbReference>
<dbReference type="InterPro" id="IPR005467">
    <property type="entry name" value="His_kinase_dom"/>
</dbReference>
<dbReference type="CDD" id="cd00075">
    <property type="entry name" value="HATPase"/>
    <property type="match status" value="1"/>
</dbReference>
<sequence length="460" mass="52280">MIISLGKKLAISFLLAIIMSILTVGIISNRMIDKRFDEYLQSEHRDRINKIVGLIGDMYNTQNGQIISEEISRYAMMENLYIEVKDDKGNVIYRSGKDYLLHKGMMNGMMKNMMRRHGNINPGKYIEEKFPLNKDGKQSGTIIVGYFGSFNVSEQDLGFKDTLNRALIISTSAALLFGLIISFILSKQLSNPLVKITKIADEMRDGNLEIRSDIKSSTLEINHLSSSMNYLAETLSNQEMLRKRMTSDMAHEIRTPLTTLQTYLEAMMDGIWEPTFERLQSCYEEIQRITKLTDDLRNLAKLEQSTLGLYKSRFDLSSDLERIIDSFKPLFKKKNIALKGYISQGIEINMDRDKLKQIMHNLLSNAYKYTGENGTVEVLLTRENKWAIIKVKDNGIGISEKDIPFIFERFYRGDVSRNRETGGAGIGLAITKNLVSAHGGKIEVESQEGKGSVFTVKLPL</sequence>
<dbReference type="EC" id="2.7.13.3" evidence="3"/>
<keyword evidence="8" id="KW-0547">Nucleotide-binding</keyword>
<dbReference type="InterPro" id="IPR004358">
    <property type="entry name" value="Sig_transdc_His_kin-like_C"/>
</dbReference>
<dbReference type="AlphaFoldDB" id="A0A4R7KP41"/>
<name>A0A4R7KP41_9CLOT</name>
<evidence type="ECO:0000256" key="8">
    <source>
        <dbReference type="ARBA" id="ARBA00022741"/>
    </source>
</evidence>
<gene>
    <name evidence="17" type="ORF">EDD71_111113</name>
</gene>
<evidence type="ECO:0000313" key="17">
    <source>
        <dbReference type="EMBL" id="TDT58462.1"/>
    </source>
</evidence>
<evidence type="ECO:0000256" key="1">
    <source>
        <dbReference type="ARBA" id="ARBA00000085"/>
    </source>
</evidence>
<dbReference type="GO" id="GO:0005886">
    <property type="term" value="C:plasma membrane"/>
    <property type="evidence" value="ECO:0007669"/>
    <property type="project" value="UniProtKB-SubCell"/>
</dbReference>
<dbReference type="SUPFAM" id="SSF158472">
    <property type="entry name" value="HAMP domain-like"/>
    <property type="match status" value="1"/>
</dbReference>
<evidence type="ECO:0000256" key="12">
    <source>
        <dbReference type="ARBA" id="ARBA00023012"/>
    </source>
</evidence>
<evidence type="ECO:0000256" key="10">
    <source>
        <dbReference type="ARBA" id="ARBA00022840"/>
    </source>
</evidence>
<dbReference type="Gene3D" id="1.10.287.130">
    <property type="match status" value="1"/>
</dbReference>
<dbReference type="RefSeq" id="WP_133628258.1">
    <property type="nucleotide sequence ID" value="NZ_SOAZ01000011.1"/>
</dbReference>
<evidence type="ECO:0000313" key="18">
    <source>
        <dbReference type="Proteomes" id="UP000295325"/>
    </source>
</evidence>
<keyword evidence="11 14" id="KW-1133">Transmembrane helix</keyword>
<dbReference type="InterPro" id="IPR036890">
    <property type="entry name" value="HATPase_C_sf"/>
</dbReference>
<evidence type="ECO:0000256" key="3">
    <source>
        <dbReference type="ARBA" id="ARBA00012438"/>
    </source>
</evidence>
<keyword evidence="9 17" id="KW-0418">Kinase</keyword>
<protein>
    <recommendedName>
        <fullName evidence="3">histidine kinase</fullName>
        <ecNumber evidence="3">2.7.13.3</ecNumber>
    </recommendedName>
</protein>
<dbReference type="Gene3D" id="6.10.340.10">
    <property type="match status" value="1"/>
</dbReference>
<dbReference type="InterPro" id="IPR003660">
    <property type="entry name" value="HAMP_dom"/>
</dbReference>
<comment type="caution">
    <text evidence="17">The sequence shown here is derived from an EMBL/GenBank/DDBJ whole genome shotgun (WGS) entry which is preliminary data.</text>
</comment>
<dbReference type="Pfam" id="PF00672">
    <property type="entry name" value="HAMP"/>
    <property type="match status" value="1"/>
</dbReference>
<organism evidence="17 18">
    <name type="scientific">Fonticella tunisiensis</name>
    <dbReference type="NCBI Taxonomy" id="1096341"/>
    <lineage>
        <taxon>Bacteria</taxon>
        <taxon>Bacillati</taxon>
        <taxon>Bacillota</taxon>
        <taxon>Clostridia</taxon>
        <taxon>Eubacteriales</taxon>
        <taxon>Clostridiaceae</taxon>
        <taxon>Fonticella</taxon>
    </lineage>
</organism>
<keyword evidence="5" id="KW-0597">Phosphoprotein</keyword>
<dbReference type="SUPFAM" id="SSF55874">
    <property type="entry name" value="ATPase domain of HSP90 chaperone/DNA topoisomerase II/histidine kinase"/>
    <property type="match status" value="1"/>
</dbReference>
<evidence type="ECO:0000259" key="15">
    <source>
        <dbReference type="PROSITE" id="PS50109"/>
    </source>
</evidence>
<keyword evidence="10" id="KW-0067">ATP-binding</keyword>
<dbReference type="GO" id="GO:0005524">
    <property type="term" value="F:ATP binding"/>
    <property type="evidence" value="ECO:0007669"/>
    <property type="project" value="UniProtKB-KW"/>
</dbReference>
<dbReference type="CDD" id="cd00082">
    <property type="entry name" value="HisKA"/>
    <property type="match status" value="1"/>
</dbReference>
<feature type="transmembrane region" description="Helical" evidence="14">
    <location>
        <begin position="12"/>
        <end position="32"/>
    </location>
</feature>
<dbReference type="InterPro" id="IPR003594">
    <property type="entry name" value="HATPase_dom"/>
</dbReference>
<keyword evidence="7 14" id="KW-0812">Transmembrane</keyword>
<evidence type="ECO:0000256" key="6">
    <source>
        <dbReference type="ARBA" id="ARBA00022679"/>
    </source>
</evidence>
<feature type="domain" description="Histidine kinase" evidence="15">
    <location>
        <begin position="248"/>
        <end position="460"/>
    </location>
</feature>
<keyword evidence="4" id="KW-1003">Cell membrane</keyword>
<dbReference type="GO" id="GO:0000155">
    <property type="term" value="F:phosphorelay sensor kinase activity"/>
    <property type="evidence" value="ECO:0007669"/>
    <property type="project" value="InterPro"/>
</dbReference>
<evidence type="ECO:0000256" key="9">
    <source>
        <dbReference type="ARBA" id="ARBA00022777"/>
    </source>
</evidence>
<feature type="domain" description="HAMP" evidence="16">
    <location>
        <begin position="187"/>
        <end position="240"/>
    </location>
</feature>
<dbReference type="PANTHER" id="PTHR45528:SF1">
    <property type="entry name" value="SENSOR HISTIDINE KINASE CPXA"/>
    <property type="match status" value="1"/>
</dbReference>
<evidence type="ECO:0000256" key="7">
    <source>
        <dbReference type="ARBA" id="ARBA00022692"/>
    </source>
</evidence>
<dbReference type="Gene3D" id="3.30.565.10">
    <property type="entry name" value="Histidine kinase-like ATPase, C-terminal domain"/>
    <property type="match status" value="1"/>
</dbReference>
<comment type="catalytic activity">
    <reaction evidence="1">
        <text>ATP + protein L-histidine = ADP + protein N-phospho-L-histidine.</text>
        <dbReference type="EC" id="2.7.13.3"/>
    </reaction>
</comment>
<evidence type="ECO:0000256" key="11">
    <source>
        <dbReference type="ARBA" id="ARBA00022989"/>
    </source>
</evidence>
<dbReference type="PRINTS" id="PR00344">
    <property type="entry name" value="BCTRLSENSOR"/>
</dbReference>
<keyword evidence="12" id="KW-0902">Two-component regulatory system</keyword>
<dbReference type="OrthoDB" id="9813151at2"/>
<evidence type="ECO:0000256" key="2">
    <source>
        <dbReference type="ARBA" id="ARBA00004651"/>
    </source>
</evidence>
<dbReference type="PROSITE" id="PS50885">
    <property type="entry name" value="HAMP"/>
    <property type="match status" value="1"/>
</dbReference>
<dbReference type="InterPro" id="IPR003661">
    <property type="entry name" value="HisK_dim/P_dom"/>
</dbReference>
<dbReference type="EMBL" id="SOAZ01000011">
    <property type="protein sequence ID" value="TDT58462.1"/>
    <property type="molecule type" value="Genomic_DNA"/>
</dbReference>
<dbReference type="FunFam" id="3.30.565.10:FF:000006">
    <property type="entry name" value="Sensor histidine kinase WalK"/>
    <property type="match status" value="1"/>
</dbReference>
<keyword evidence="13 14" id="KW-0472">Membrane</keyword>